<organism evidence="3 4">
    <name type="scientific">Klebsiella michiganensis</name>
    <dbReference type="NCBI Taxonomy" id="1134687"/>
    <lineage>
        <taxon>Bacteria</taxon>
        <taxon>Pseudomonadati</taxon>
        <taxon>Pseudomonadota</taxon>
        <taxon>Gammaproteobacteria</taxon>
        <taxon>Enterobacterales</taxon>
        <taxon>Enterobacteriaceae</taxon>
        <taxon>Klebsiella/Raoultella group</taxon>
        <taxon>Klebsiella</taxon>
    </lineage>
</organism>
<dbReference type="InterPro" id="IPR012696">
    <property type="entry name" value="PhnM"/>
</dbReference>
<dbReference type="NCBIfam" id="NF011990">
    <property type="entry name" value="PRK15446.2-6"/>
    <property type="match status" value="1"/>
</dbReference>
<dbReference type="Proteomes" id="UP000234505">
    <property type="component" value="Unassembled WGS sequence"/>
</dbReference>
<dbReference type="Gene3D" id="3.20.20.140">
    <property type="entry name" value="Metal-dependent hydrolases"/>
    <property type="match status" value="2"/>
</dbReference>
<feature type="domain" description="Amidohydrolase 3" evidence="2">
    <location>
        <begin position="284"/>
        <end position="378"/>
    </location>
</feature>
<dbReference type="NCBIfam" id="NF011981">
    <property type="entry name" value="PRK15446.1-2"/>
    <property type="match status" value="1"/>
</dbReference>
<dbReference type="PANTHER" id="PTHR43135:SF3">
    <property type="entry name" value="ALPHA-D-RIBOSE 1-METHYLPHOSPHONATE 5-TRIPHOSPHATE DIPHOSPHATASE"/>
    <property type="match status" value="1"/>
</dbReference>
<dbReference type="PANTHER" id="PTHR43135">
    <property type="entry name" value="ALPHA-D-RIBOSE 1-METHYLPHOSPHONATE 5-TRIPHOSPHATE DIPHOSPHATASE"/>
    <property type="match status" value="1"/>
</dbReference>
<evidence type="ECO:0000313" key="3">
    <source>
        <dbReference type="EMBL" id="PLL44060.1"/>
    </source>
</evidence>
<reference evidence="3 4" key="2">
    <citation type="submission" date="2018-01" db="EMBL/GenBank/DDBJ databases">
        <title>Genomic study of Klebsiella pneumoniae.</title>
        <authorList>
            <person name="Yang Y."/>
            <person name="Bicalho R."/>
        </authorList>
    </citation>
    <scope>NUCLEOTIDE SEQUENCE [LARGE SCALE GENOMIC DNA]</scope>
    <source>
        <strain evidence="3 4">A11</strain>
    </source>
</reference>
<dbReference type="RefSeq" id="WP_268012554.1">
    <property type="nucleotide sequence ID" value="NZ_JAHBNO010000001.1"/>
</dbReference>
<dbReference type="SUPFAM" id="SSF51556">
    <property type="entry name" value="Metallo-dependent hydrolases"/>
    <property type="match status" value="1"/>
</dbReference>
<keyword evidence="1" id="KW-0175">Coiled coil</keyword>
<dbReference type="CDD" id="cd01306">
    <property type="entry name" value="PhnM"/>
    <property type="match status" value="1"/>
</dbReference>
<dbReference type="Pfam" id="PF07969">
    <property type="entry name" value="Amidohydro_3"/>
    <property type="match status" value="1"/>
</dbReference>
<dbReference type="Gene3D" id="2.30.40.10">
    <property type="entry name" value="Urease, subunit C, domain 1"/>
    <property type="match status" value="1"/>
</dbReference>
<dbReference type="EMBL" id="PIDS01000030">
    <property type="protein sequence ID" value="PLL44060.1"/>
    <property type="molecule type" value="Genomic_DNA"/>
</dbReference>
<dbReference type="PIRSF" id="PIRSF038971">
    <property type="entry name" value="PhnM"/>
    <property type="match status" value="1"/>
</dbReference>
<sequence>MIINNVNLVLEDEVINGSLEVQDGRISAFAESQSRLAEAIDGDGGWLLPGLIELHTDNLDKFFTPRPKVDWPAHSAMSSHDALMVASGITTVLDAVAIGDVRDGGDRLENLEKMINAVEETQKRGLNRAEHRLHLRCELPHHTTLPLFEKLVGREPVSMVSLMDHSPGQRQYADRSKYRDYYQGKYHLTNEEMDKFEEEQMALAAAWSQPNRQRIAAICRERNIALASHDDATCEHVLESRQLGSVIAEFPTTIAAAQASRQHGMNVLMGAPNIVRGGSHSGNVAAHHLAASGLLDILSSDYYPASLLDAAFRIADDEGNAFTLAQAIRLVSKNPAQALGLHDRGAIAEGKRADLVLARRHGEHIHIDHVWRQGKRVF</sequence>
<dbReference type="NCBIfam" id="TIGR02318">
    <property type="entry name" value="phosphono_phnM"/>
    <property type="match status" value="1"/>
</dbReference>
<dbReference type="InterPro" id="IPR051781">
    <property type="entry name" value="Metallo-dep_Hydrolase"/>
</dbReference>
<evidence type="ECO:0000256" key="1">
    <source>
        <dbReference type="SAM" id="Coils"/>
    </source>
</evidence>
<evidence type="ECO:0000259" key="2">
    <source>
        <dbReference type="Pfam" id="PF07969"/>
    </source>
</evidence>
<reference evidence="3 4" key="1">
    <citation type="submission" date="2017-11" db="EMBL/GenBank/DDBJ databases">
        <authorList>
            <person name="Han C.G."/>
        </authorList>
    </citation>
    <scope>NUCLEOTIDE SEQUENCE [LARGE SCALE GENOMIC DNA]</scope>
    <source>
        <strain evidence="3 4">A11</strain>
    </source>
</reference>
<dbReference type="GO" id="GO:0019700">
    <property type="term" value="P:organic phosphonate catabolic process"/>
    <property type="evidence" value="ECO:0007669"/>
    <property type="project" value="InterPro"/>
</dbReference>
<dbReference type="InterPro" id="IPR032466">
    <property type="entry name" value="Metal_Hydrolase"/>
</dbReference>
<dbReference type="InterPro" id="IPR011059">
    <property type="entry name" value="Metal-dep_hydrolase_composite"/>
</dbReference>
<gene>
    <name evidence="3" type="ORF">CWN50_02140</name>
</gene>
<feature type="coiled-coil region" evidence="1">
    <location>
        <begin position="101"/>
        <end position="128"/>
    </location>
</feature>
<dbReference type="InterPro" id="IPR013108">
    <property type="entry name" value="Amidohydro_3"/>
</dbReference>
<dbReference type="NCBIfam" id="NF011984">
    <property type="entry name" value="PRK15446.1-5"/>
    <property type="match status" value="1"/>
</dbReference>
<dbReference type="NCBIfam" id="NF011987">
    <property type="entry name" value="PRK15446.2-3"/>
    <property type="match status" value="1"/>
</dbReference>
<dbReference type="AlphaFoldDB" id="A0A2J4RL50"/>
<accession>A0A2J4RL50</accession>
<protein>
    <submittedName>
        <fullName evidence="3">Phosphonate metabolism protein PhnM</fullName>
    </submittedName>
</protein>
<comment type="caution">
    <text evidence="3">The sequence shown here is derived from an EMBL/GenBank/DDBJ whole genome shotgun (WGS) entry which is preliminary data.</text>
</comment>
<evidence type="ECO:0000313" key="4">
    <source>
        <dbReference type="Proteomes" id="UP000234505"/>
    </source>
</evidence>
<name>A0A2J4RL50_9ENTR</name>
<dbReference type="SUPFAM" id="SSF51338">
    <property type="entry name" value="Composite domain of metallo-dependent hydrolases"/>
    <property type="match status" value="1"/>
</dbReference>
<dbReference type="GO" id="GO:0016810">
    <property type="term" value="F:hydrolase activity, acting on carbon-nitrogen (but not peptide) bonds"/>
    <property type="evidence" value="ECO:0007669"/>
    <property type="project" value="InterPro"/>
</dbReference>
<proteinExistence type="predicted"/>